<dbReference type="NCBIfam" id="NF033483">
    <property type="entry name" value="PknB_PASTA_kin"/>
    <property type="match status" value="1"/>
</dbReference>
<dbReference type="Pfam" id="PF03793">
    <property type="entry name" value="PASTA"/>
    <property type="match status" value="2"/>
</dbReference>
<feature type="compositionally biased region" description="Polar residues" evidence="11">
    <location>
        <begin position="469"/>
        <end position="487"/>
    </location>
</feature>
<dbReference type="AlphaFoldDB" id="A0A8H2K6B5"/>
<keyword evidence="12" id="KW-0812">Transmembrane</keyword>
<dbReference type="SMART" id="SM00740">
    <property type="entry name" value="PASTA"/>
    <property type="match status" value="2"/>
</dbReference>
<keyword evidence="12" id="KW-0472">Membrane</keyword>
<dbReference type="CDD" id="cd06577">
    <property type="entry name" value="PASTA_pknB"/>
    <property type="match status" value="2"/>
</dbReference>
<dbReference type="CDD" id="cd14014">
    <property type="entry name" value="STKc_PknB_like"/>
    <property type="match status" value="1"/>
</dbReference>
<dbReference type="InterPro" id="IPR017441">
    <property type="entry name" value="Protein_kinase_ATP_BS"/>
</dbReference>
<proteinExistence type="predicted"/>
<keyword evidence="7 10" id="KW-0067">ATP-binding</keyword>
<dbReference type="FunFam" id="1.10.510.10:FF:000021">
    <property type="entry name" value="Serine/threonine protein kinase"/>
    <property type="match status" value="1"/>
</dbReference>
<evidence type="ECO:0000256" key="7">
    <source>
        <dbReference type="ARBA" id="ARBA00022840"/>
    </source>
</evidence>
<feature type="domain" description="PASTA" evidence="14">
    <location>
        <begin position="438"/>
        <end position="512"/>
    </location>
</feature>
<dbReference type="InterPro" id="IPR008271">
    <property type="entry name" value="Ser/Thr_kinase_AS"/>
</dbReference>
<name>A0A8H2K6B5_9MICO</name>
<dbReference type="Gene3D" id="3.30.200.20">
    <property type="entry name" value="Phosphorylase Kinase, domain 1"/>
    <property type="match status" value="1"/>
</dbReference>
<dbReference type="OrthoDB" id="9762169at2"/>
<evidence type="ECO:0000256" key="6">
    <source>
        <dbReference type="ARBA" id="ARBA00022777"/>
    </source>
</evidence>
<keyword evidence="16" id="KW-1185">Reference proteome</keyword>
<feature type="domain" description="Protein kinase" evidence="13">
    <location>
        <begin position="16"/>
        <end position="290"/>
    </location>
</feature>
<dbReference type="FunFam" id="3.30.200.20:FF:000035">
    <property type="entry name" value="Serine/threonine protein kinase Stk1"/>
    <property type="match status" value="1"/>
</dbReference>
<dbReference type="Proteomes" id="UP000316560">
    <property type="component" value="Unassembled WGS sequence"/>
</dbReference>
<dbReference type="InterPro" id="IPR011009">
    <property type="entry name" value="Kinase-like_dom_sf"/>
</dbReference>
<dbReference type="PROSITE" id="PS50011">
    <property type="entry name" value="PROTEIN_KINASE_DOM"/>
    <property type="match status" value="1"/>
</dbReference>
<keyword evidence="2" id="KW-0723">Serine/threonine-protein kinase</keyword>
<dbReference type="SUPFAM" id="SSF56112">
    <property type="entry name" value="Protein kinase-like (PK-like)"/>
    <property type="match status" value="1"/>
</dbReference>
<dbReference type="InterPro" id="IPR005543">
    <property type="entry name" value="PASTA_dom"/>
</dbReference>
<evidence type="ECO:0000256" key="12">
    <source>
        <dbReference type="SAM" id="Phobius"/>
    </source>
</evidence>
<feature type="transmembrane region" description="Helical" evidence="12">
    <location>
        <begin position="341"/>
        <end position="362"/>
    </location>
</feature>
<evidence type="ECO:0000256" key="4">
    <source>
        <dbReference type="ARBA" id="ARBA00022737"/>
    </source>
</evidence>
<sequence length="575" mass="60809">MSEGVAQGVRQLAGRYQIGELLGRGGMADVHLGMDSRLGRRVAVKLLKPSLANDPAFRTRFRREAHDAAKMAHPTIVRIFDAGEESVIDPSGHETLIPFIIMEYVDGRLLKDMVAEGPLAPAEATRIVAQVLTALEYSHRAGVVHRDIKPGNVMVTTSGQVKVMDFGIARAVSDAAATIAESSAIVGTAQYFSPEQARGETVDARSDLYSTGVVLFELLTGHPPFTGNNPVAVAYQHVNSEATPPSTSTAAVSPALDAVVLRSLAKDRFDRYQSAAEFRADVETAAAGFVPDRKQLASSDFTTTLFGVNPSATAGSDATFRQLAVDENDRTPRSQSRPPVAWIWGGIALMVVVIVTVIVWAFSLTPAQLSGTTAVDVPDIAGMTYEQGEALLTDLELVPNRVDQASETVDEGVIIRTDPGPGQTVPPGLEIDVVVSLGRPPVTVPNVTNRQEADAIALLEAAGLVYGTSSQTTSPNLPKGTVISSDPQADAERTSDGTLIREGETVNLVVSNGQILIPAVTGADIGEANTTLTQLQLTVRLTADFACSGNVVTYQSLIGDQPQNSEVTLQYCAGS</sequence>
<feature type="region of interest" description="Disordered" evidence="11">
    <location>
        <begin position="469"/>
        <end position="495"/>
    </location>
</feature>
<evidence type="ECO:0000256" key="2">
    <source>
        <dbReference type="ARBA" id="ARBA00022527"/>
    </source>
</evidence>
<feature type="domain" description="PASTA" evidence="14">
    <location>
        <begin position="371"/>
        <end position="437"/>
    </location>
</feature>
<evidence type="ECO:0000313" key="15">
    <source>
        <dbReference type="EMBL" id="TQO19985.1"/>
    </source>
</evidence>
<evidence type="ECO:0000259" key="13">
    <source>
        <dbReference type="PROSITE" id="PS50011"/>
    </source>
</evidence>
<protein>
    <recommendedName>
        <fullName evidence="1">non-specific serine/threonine protein kinase</fullName>
        <ecNumber evidence="1">2.7.11.1</ecNumber>
    </recommendedName>
</protein>
<dbReference type="PROSITE" id="PS00108">
    <property type="entry name" value="PROTEIN_KINASE_ST"/>
    <property type="match status" value="1"/>
</dbReference>
<evidence type="ECO:0000313" key="16">
    <source>
        <dbReference type="Proteomes" id="UP000316560"/>
    </source>
</evidence>
<reference evidence="15 16" key="1">
    <citation type="submission" date="2019-06" db="EMBL/GenBank/DDBJ databases">
        <title>Sequencing the genomes of 1000 actinobacteria strains.</title>
        <authorList>
            <person name="Klenk H.-P."/>
        </authorList>
    </citation>
    <scope>NUCLEOTIDE SEQUENCE [LARGE SCALE GENOMIC DNA]</scope>
    <source>
        <strain evidence="15 16">DSM 21947</strain>
    </source>
</reference>
<comment type="catalytic activity">
    <reaction evidence="9">
        <text>L-seryl-[protein] + ATP = O-phospho-L-seryl-[protein] + ADP + H(+)</text>
        <dbReference type="Rhea" id="RHEA:17989"/>
        <dbReference type="Rhea" id="RHEA-COMP:9863"/>
        <dbReference type="Rhea" id="RHEA-COMP:11604"/>
        <dbReference type="ChEBI" id="CHEBI:15378"/>
        <dbReference type="ChEBI" id="CHEBI:29999"/>
        <dbReference type="ChEBI" id="CHEBI:30616"/>
        <dbReference type="ChEBI" id="CHEBI:83421"/>
        <dbReference type="ChEBI" id="CHEBI:456216"/>
        <dbReference type="EC" id="2.7.11.1"/>
    </reaction>
</comment>
<keyword evidence="5 10" id="KW-0547">Nucleotide-binding</keyword>
<evidence type="ECO:0000259" key="14">
    <source>
        <dbReference type="PROSITE" id="PS51178"/>
    </source>
</evidence>
<dbReference type="PROSITE" id="PS51178">
    <property type="entry name" value="PASTA"/>
    <property type="match status" value="2"/>
</dbReference>
<dbReference type="EC" id="2.7.11.1" evidence="1"/>
<comment type="catalytic activity">
    <reaction evidence="8">
        <text>L-threonyl-[protein] + ATP = O-phospho-L-threonyl-[protein] + ADP + H(+)</text>
        <dbReference type="Rhea" id="RHEA:46608"/>
        <dbReference type="Rhea" id="RHEA-COMP:11060"/>
        <dbReference type="Rhea" id="RHEA-COMP:11605"/>
        <dbReference type="ChEBI" id="CHEBI:15378"/>
        <dbReference type="ChEBI" id="CHEBI:30013"/>
        <dbReference type="ChEBI" id="CHEBI:30616"/>
        <dbReference type="ChEBI" id="CHEBI:61977"/>
        <dbReference type="ChEBI" id="CHEBI:456216"/>
        <dbReference type="EC" id="2.7.11.1"/>
    </reaction>
</comment>
<dbReference type="EMBL" id="VFRA01000001">
    <property type="protein sequence ID" value="TQO19985.1"/>
    <property type="molecule type" value="Genomic_DNA"/>
</dbReference>
<dbReference type="InterPro" id="IPR000719">
    <property type="entry name" value="Prot_kinase_dom"/>
</dbReference>
<evidence type="ECO:0000256" key="10">
    <source>
        <dbReference type="PROSITE-ProRule" id="PRU10141"/>
    </source>
</evidence>
<dbReference type="Gene3D" id="1.10.510.10">
    <property type="entry name" value="Transferase(Phosphotransferase) domain 1"/>
    <property type="match status" value="1"/>
</dbReference>
<dbReference type="SMART" id="SM00220">
    <property type="entry name" value="S_TKc"/>
    <property type="match status" value="1"/>
</dbReference>
<organism evidence="15 16">
    <name type="scientific">Rhodoglobus vestalii</name>
    <dbReference type="NCBI Taxonomy" id="193384"/>
    <lineage>
        <taxon>Bacteria</taxon>
        <taxon>Bacillati</taxon>
        <taxon>Actinomycetota</taxon>
        <taxon>Actinomycetes</taxon>
        <taxon>Micrococcales</taxon>
        <taxon>Microbacteriaceae</taxon>
        <taxon>Rhodoglobus</taxon>
    </lineage>
</organism>
<dbReference type="GO" id="GO:0004674">
    <property type="term" value="F:protein serine/threonine kinase activity"/>
    <property type="evidence" value="ECO:0007669"/>
    <property type="project" value="UniProtKB-KW"/>
</dbReference>
<dbReference type="GO" id="GO:0005524">
    <property type="term" value="F:ATP binding"/>
    <property type="evidence" value="ECO:0007669"/>
    <property type="project" value="UniProtKB-UniRule"/>
</dbReference>
<keyword evidence="3" id="KW-0808">Transferase</keyword>
<evidence type="ECO:0000256" key="11">
    <source>
        <dbReference type="SAM" id="MobiDB-lite"/>
    </source>
</evidence>
<dbReference type="GO" id="GO:0045717">
    <property type="term" value="P:negative regulation of fatty acid biosynthetic process"/>
    <property type="evidence" value="ECO:0007669"/>
    <property type="project" value="UniProtKB-ARBA"/>
</dbReference>
<dbReference type="RefSeq" id="WP_141990403.1">
    <property type="nucleotide sequence ID" value="NZ_VFRA01000001.1"/>
</dbReference>
<evidence type="ECO:0000256" key="3">
    <source>
        <dbReference type="ARBA" id="ARBA00022679"/>
    </source>
</evidence>
<evidence type="ECO:0000256" key="1">
    <source>
        <dbReference type="ARBA" id="ARBA00012513"/>
    </source>
</evidence>
<dbReference type="PANTHER" id="PTHR43289">
    <property type="entry name" value="MITOGEN-ACTIVATED PROTEIN KINASE KINASE KINASE 20-RELATED"/>
    <property type="match status" value="1"/>
</dbReference>
<feature type="binding site" evidence="10">
    <location>
        <position position="45"/>
    </location>
    <ligand>
        <name>ATP</name>
        <dbReference type="ChEBI" id="CHEBI:30616"/>
    </ligand>
</feature>
<dbReference type="PROSITE" id="PS00107">
    <property type="entry name" value="PROTEIN_KINASE_ATP"/>
    <property type="match status" value="1"/>
</dbReference>
<dbReference type="Pfam" id="PF00069">
    <property type="entry name" value="Pkinase"/>
    <property type="match status" value="1"/>
</dbReference>
<comment type="caution">
    <text evidence="15">The sequence shown here is derived from an EMBL/GenBank/DDBJ whole genome shotgun (WGS) entry which is preliminary data.</text>
</comment>
<dbReference type="PANTHER" id="PTHR43289:SF6">
    <property type="entry name" value="SERINE_THREONINE-PROTEIN KINASE NEKL-3"/>
    <property type="match status" value="1"/>
</dbReference>
<gene>
    <name evidence="15" type="ORF">FB472_1589</name>
</gene>
<evidence type="ECO:0000256" key="9">
    <source>
        <dbReference type="ARBA" id="ARBA00048679"/>
    </source>
</evidence>
<evidence type="ECO:0000256" key="5">
    <source>
        <dbReference type="ARBA" id="ARBA00022741"/>
    </source>
</evidence>
<accession>A0A8H2K6B5</accession>
<keyword evidence="12" id="KW-1133">Transmembrane helix</keyword>
<dbReference type="Gene3D" id="3.30.10.20">
    <property type="match status" value="2"/>
</dbReference>
<keyword evidence="4" id="KW-0677">Repeat</keyword>
<keyword evidence="6 15" id="KW-0418">Kinase</keyword>
<evidence type="ECO:0000256" key="8">
    <source>
        <dbReference type="ARBA" id="ARBA00047899"/>
    </source>
</evidence>